<gene>
    <name evidence="2" type="ORF">MYCIT1_LOCUS2384</name>
</gene>
<evidence type="ECO:0000256" key="1">
    <source>
        <dbReference type="SAM" id="MobiDB-lite"/>
    </source>
</evidence>
<dbReference type="AlphaFoldDB" id="A0AAD2JUV6"/>
<evidence type="ECO:0000313" key="2">
    <source>
        <dbReference type="EMBL" id="CAK5263127.1"/>
    </source>
</evidence>
<feature type="compositionally biased region" description="Gly residues" evidence="1">
    <location>
        <begin position="117"/>
        <end position="128"/>
    </location>
</feature>
<reference evidence="2" key="1">
    <citation type="submission" date="2023-11" db="EMBL/GenBank/DDBJ databases">
        <authorList>
            <person name="De Vega J J."/>
            <person name="De Vega J J."/>
        </authorList>
    </citation>
    <scope>NUCLEOTIDE SEQUENCE</scope>
</reference>
<sequence>MPTDPRRAQPKVALPRFPASHSASMPPTSESNASSAPPKSPRKSPHCRHAGDPAKDRSSLGGDETRRSPQQPDPPRNALPELRLYPHHLRRHRAHAHRCQMHQQTESPYAQHDRGGDTPGGAEGGAAGDGERDRRDKSTADADHVRTRFLQLFFAAQHLNCDWRASGSVGGGQDTDEEEPESLALGDLPVVDEAGKLDQLLRWGAGSPADDSDAGILPLTFCNRLCNDAVPDISSRLTRKSAPLASEETPT</sequence>
<feature type="non-terminal residue" evidence="2">
    <location>
        <position position="1"/>
    </location>
</feature>
<organism evidence="2 3">
    <name type="scientific">Mycena citricolor</name>
    <dbReference type="NCBI Taxonomy" id="2018698"/>
    <lineage>
        <taxon>Eukaryota</taxon>
        <taxon>Fungi</taxon>
        <taxon>Dikarya</taxon>
        <taxon>Basidiomycota</taxon>
        <taxon>Agaricomycotina</taxon>
        <taxon>Agaricomycetes</taxon>
        <taxon>Agaricomycetidae</taxon>
        <taxon>Agaricales</taxon>
        <taxon>Marasmiineae</taxon>
        <taxon>Mycenaceae</taxon>
        <taxon>Mycena</taxon>
    </lineage>
</organism>
<feature type="region of interest" description="Disordered" evidence="1">
    <location>
        <begin position="1"/>
        <end position="141"/>
    </location>
</feature>
<feature type="compositionally biased region" description="Basic and acidic residues" evidence="1">
    <location>
        <begin position="129"/>
        <end position="141"/>
    </location>
</feature>
<dbReference type="EMBL" id="CAVNYO010000035">
    <property type="protein sequence ID" value="CAK5263127.1"/>
    <property type="molecule type" value="Genomic_DNA"/>
</dbReference>
<proteinExistence type="predicted"/>
<evidence type="ECO:0000313" key="3">
    <source>
        <dbReference type="Proteomes" id="UP001295794"/>
    </source>
</evidence>
<feature type="compositionally biased region" description="Basic residues" evidence="1">
    <location>
        <begin position="85"/>
        <end position="100"/>
    </location>
</feature>
<name>A0AAD2JUV6_9AGAR</name>
<accession>A0AAD2JUV6</accession>
<feature type="compositionally biased region" description="Basic and acidic residues" evidence="1">
    <location>
        <begin position="49"/>
        <end position="67"/>
    </location>
</feature>
<comment type="caution">
    <text evidence="2">The sequence shown here is derived from an EMBL/GenBank/DDBJ whole genome shotgun (WGS) entry which is preliminary data.</text>
</comment>
<keyword evidence="3" id="KW-1185">Reference proteome</keyword>
<dbReference type="Proteomes" id="UP001295794">
    <property type="component" value="Unassembled WGS sequence"/>
</dbReference>
<protein>
    <submittedName>
        <fullName evidence="2">Uncharacterized protein</fullName>
    </submittedName>
</protein>